<evidence type="ECO:0000313" key="6">
    <source>
        <dbReference type="Proteomes" id="UP000249396"/>
    </source>
</evidence>
<evidence type="ECO:0000256" key="1">
    <source>
        <dbReference type="ARBA" id="ARBA00022741"/>
    </source>
</evidence>
<comment type="caution">
    <text evidence="5">The sequence shown here is derived from an EMBL/GenBank/DDBJ whole genome shotgun (WGS) entry which is preliminary data.</text>
</comment>
<dbReference type="Pfam" id="PF22335">
    <property type="entry name" value="Cas10-Cmr2_palm2"/>
    <property type="match status" value="1"/>
</dbReference>
<protein>
    <recommendedName>
        <fullName evidence="4">Cas10/Cmr2 second palm domain-containing protein</fullName>
    </recommendedName>
</protein>
<sequence>MPGFEFNNKGTLMQDTKHYQAYLQVSGVNIYASVYDTSQLSIVRGSSLLLKWAVELLDGAHIEKTQDEPPLYSIIQVYNETIRNKYESDHIPELNRLAEFVLPLPELIKPLTAITTGASSGIFEVNIDKLPNIDGKMGETLAKYAQAIAHFLSNHDYFRYFTFTVVGLIDESNDFTLVKECLLGKSRSQQIHQISLAPQPILEPSDNPAQPCTLQGILPAVSAMKYPPTGFEGKLLAPASQYRFLLGRYLRHGLYIAETFELPKTEERGQLLQQLQSDDCQASESIDKIAYDQKYVNLENKIAVFYADGNGFGGIQANGVKSVEDQKHFDHTLKTYRREFLACLLQQWMPEDGKGILPLETLLWGGDEMMFVVPASKGFALAQMFYQQSRNWSIELDGTKHKLTHAGGLVFCHYKTPIGRVKKLAEDLADEIKEREYGREGNYFDYAVLESIDYPAETLDEFFAKRYGVLAKSRFPLQPLAAVPDIEIPQAEGKPPQYPQHNALALNWDEQAKPIAEFLEAMPKSQAYQIAQATQTDAFGKKIERFYSLQKDNPVLLKQLEELIKNGVLRLPPKPTTQSDKFDAAKQEPATAELGEESTKPENAVKAHESAVMTDPWQWLHLVELWDYLAPRKKDQVQATEVNDHA</sequence>
<dbReference type="Proteomes" id="UP000249396">
    <property type="component" value="Unassembled WGS sequence"/>
</dbReference>
<gene>
    <name evidence="5" type="ORF">DM484_09725</name>
</gene>
<keyword evidence="2" id="KW-0051">Antiviral defense</keyword>
<dbReference type="InterPro" id="IPR054767">
    <property type="entry name" value="Cas10-Cmr2_palm2"/>
</dbReference>
<dbReference type="GO" id="GO:0000166">
    <property type="term" value="F:nucleotide binding"/>
    <property type="evidence" value="ECO:0007669"/>
    <property type="project" value="UniProtKB-KW"/>
</dbReference>
<proteinExistence type="predicted"/>
<reference evidence="5 6" key="1">
    <citation type="journal article" date="2018" name="Aquat. Microb. Ecol.">
        <title>Gammaproteobacterial methanotrophs dominate.</title>
        <authorList>
            <person name="Rissanen A.J."/>
            <person name="Saarenheimo J."/>
            <person name="Tiirola M."/>
            <person name="Peura S."/>
            <person name="Aalto S.L."/>
            <person name="Karvinen A."/>
            <person name="Nykanen H."/>
        </authorList>
    </citation>
    <scope>NUCLEOTIDE SEQUENCE [LARGE SCALE GENOMIC DNA]</scope>
    <source>
        <strain evidence="5">AMbin10</strain>
    </source>
</reference>
<keyword evidence="1" id="KW-0547">Nucleotide-binding</keyword>
<feature type="domain" description="Cas10/Cmr2 second palm" evidence="4">
    <location>
        <begin position="302"/>
        <end position="436"/>
    </location>
</feature>
<evidence type="ECO:0000256" key="2">
    <source>
        <dbReference type="ARBA" id="ARBA00023118"/>
    </source>
</evidence>
<name>A0A2W4R8Y9_9GAMM</name>
<evidence type="ECO:0000256" key="3">
    <source>
        <dbReference type="SAM" id="MobiDB-lite"/>
    </source>
</evidence>
<dbReference type="AlphaFoldDB" id="A0A2W4R8Y9"/>
<dbReference type="GO" id="GO:0051607">
    <property type="term" value="P:defense response to virus"/>
    <property type="evidence" value="ECO:0007669"/>
    <property type="project" value="UniProtKB-KW"/>
</dbReference>
<evidence type="ECO:0000259" key="4">
    <source>
        <dbReference type="Pfam" id="PF22335"/>
    </source>
</evidence>
<evidence type="ECO:0000313" key="5">
    <source>
        <dbReference type="EMBL" id="PZN80541.1"/>
    </source>
</evidence>
<organism evidence="5 6">
    <name type="scientific">Candidatus Methylumidiphilus alinenensis</name>
    <dbReference type="NCBI Taxonomy" id="2202197"/>
    <lineage>
        <taxon>Bacteria</taxon>
        <taxon>Pseudomonadati</taxon>
        <taxon>Pseudomonadota</taxon>
        <taxon>Gammaproteobacteria</taxon>
        <taxon>Methylococcales</taxon>
        <taxon>Candidatus Methylumidiphilus</taxon>
    </lineage>
</organism>
<accession>A0A2W4R8Y9</accession>
<dbReference type="InterPro" id="IPR043128">
    <property type="entry name" value="Rev_trsase/Diguanyl_cyclase"/>
</dbReference>
<dbReference type="Gene3D" id="3.30.70.270">
    <property type="match status" value="1"/>
</dbReference>
<dbReference type="EMBL" id="QJPH01000281">
    <property type="protein sequence ID" value="PZN80541.1"/>
    <property type="molecule type" value="Genomic_DNA"/>
</dbReference>
<feature type="region of interest" description="Disordered" evidence="3">
    <location>
        <begin position="571"/>
        <end position="603"/>
    </location>
</feature>